<comment type="caution">
    <text evidence="3">The sequence shown here is derived from an EMBL/GenBank/DDBJ whole genome shotgun (WGS) entry which is preliminary data.</text>
</comment>
<dbReference type="AlphaFoldDB" id="A0A9P5U733"/>
<organism evidence="3 4">
    <name type="scientific">Rhodocollybia butyracea</name>
    <dbReference type="NCBI Taxonomy" id="206335"/>
    <lineage>
        <taxon>Eukaryota</taxon>
        <taxon>Fungi</taxon>
        <taxon>Dikarya</taxon>
        <taxon>Basidiomycota</taxon>
        <taxon>Agaricomycotina</taxon>
        <taxon>Agaricomycetes</taxon>
        <taxon>Agaricomycetidae</taxon>
        <taxon>Agaricales</taxon>
        <taxon>Marasmiineae</taxon>
        <taxon>Omphalotaceae</taxon>
        <taxon>Rhodocollybia</taxon>
    </lineage>
</organism>
<accession>A0A9P5U733</accession>
<dbReference type="EMBL" id="JADNRY010000061">
    <property type="protein sequence ID" value="KAF9068389.1"/>
    <property type="molecule type" value="Genomic_DNA"/>
</dbReference>
<reference evidence="3" key="1">
    <citation type="submission" date="2020-11" db="EMBL/GenBank/DDBJ databases">
        <authorList>
            <consortium name="DOE Joint Genome Institute"/>
            <person name="Ahrendt S."/>
            <person name="Riley R."/>
            <person name="Andreopoulos W."/>
            <person name="Labutti K."/>
            <person name="Pangilinan J."/>
            <person name="Ruiz-Duenas F.J."/>
            <person name="Barrasa J.M."/>
            <person name="Sanchez-Garcia M."/>
            <person name="Camarero S."/>
            <person name="Miyauchi S."/>
            <person name="Serrano A."/>
            <person name="Linde D."/>
            <person name="Babiker R."/>
            <person name="Drula E."/>
            <person name="Ayuso-Fernandez I."/>
            <person name="Pacheco R."/>
            <person name="Padilla G."/>
            <person name="Ferreira P."/>
            <person name="Barriuso J."/>
            <person name="Kellner H."/>
            <person name="Castanera R."/>
            <person name="Alfaro M."/>
            <person name="Ramirez L."/>
            <person name="Pisabarro A.G."/>
            <person name="Kuo A."/>
            <person name="Tritt A."/>
            <person name="Lipzen A."/>
            <person name="He G."/>
            <person name="Yan M."/>
            <person name="Ng V."/>
            <person name="Cullen D."/>
            <person name="Martin F."/>
            <person name="Rosso M.-N."/>
            <person name="Henrissat B."/>
            <person name="Hibbett D."/>
            <person name="Martinez A.T."/>
            <person name="Grigoriev I.V."/>
        </authorList>
    </citation>
    <scope>NUCLEOTIDE SEQUENCE</scope>
    <source>
        <strain evidence="3">AH 40177</strain>
    </source>
</reference>
<name>A0A9P5U733_9AGAR</name>
<evidence type="ECO:0000256" key="1">
    <source>
        <dbReference type="SAM" id="MobiDB-lite"/>
    </source>
</evidence>
<dbReference type="Proteomes" id="UP000772434">
    <property type="component" value="Unassembled WGS sequence"/>
</dbReference>
<feature type="signal peptide" evidence="2">
    <location>
        <begin position="1"/>
        <end position="22"/>
    </location>
</feature>
<evidence type="ECO:0000313" key="4">
    <source>
        <dbReference type="Proteomes" id="UP000772434"/>
    </source>
</evidence>
<feature type="region of interest" description="Disordered" evidence="1">
    <location>
        <begin position="56"/>
        <end position="83"/>
    </location>
</feature>
<keyword evidence="4" id="KW-1185">Reference proteome</keyword>
<keyword evidence="2" id="KW-0732">Signal</keyword>
<sequence>MLLPHHWLVFALLTVLVFPVCAAPVSPARPGLRKPSRIKNQTRIKKLIYNVGEGLNDGKGSGGKEVEFTEPDSEEHAVDSEPDGNTKLAYFEFSGSRSDSTPATQKWYGYVVVTKGYSTTIMTVGAVITRTGENSYTVVDQLPPSQYKYPAAQFTHQLKYYEFLKTFRLIKDWANAMAKDTAVLTVSPVLRAINVHNEPKAPPNPAFLRPAPGKPATPPPLRPLHPKPGADGLVYFSYGNWRLT</sequence>
<protein>
    <submittedName>
        <fullName evidence="3">Uncharacterized protein</fullName>
    </submittedName>
</protein>
<proteinExistence type="predicted"/>
<evidence type="ECO:0000313" key="3">
    <source>
        <dbReference type="EMBL" id="KAF9068389.1"/>
    </source>
</evidence>
<gene>
    <name evidence="3" type="ORF">BDP27DRAFT_1448426</name>
</gene>
<feature type="region of interest" description="Disordered" evidence="1">
    <location>
        <begin position="201"/>
        <end position="220"/>
    </location>
</feature>
<evidence type="ECO:0000256" key="2">
    <source>
        <dbReference type="SAM" id="SignalP"/>
    </source>
</evidence>
<feature type="chain" id="PRO_5040259034" evidence="2">
    <location>
        <begin position="23"/>
        <end position="244"/>
    </location>
</feature>